<dbReference type="GO" id="GO:0003677">
    <property type="term" value="F:DNA binding"/>
    <property type="evidence" value="ECO:0007669"/>
    <property type="project" value="UniProtKB-KW"/>
</dbReference>
<dbReference type="InterPro" id="IPR001959">
    <property type="entry name" value="Transposase"/>
</dbReference>
<dbReference type="GO" id="GO:0006310">
    <property type="term" value="P:DNA recombination"/>
    <property type="evidence" value="ECO:0007669"/>
    <property type="project" value="UniProtKB-KW"/>
</dbReference>
<keyword evidence="3" id="KW-0815">Transposition</keyword>
<gene>
    <name evidence="9" type="ORF">UY48_C0045G0007</name>
</gene>
<dbReference type="EMBL" id="LCQD01000045">
    <property type="protein sequence ID" value="KKW10196.1"/>
    <property type="molecule type" value="Genomic_DNA"/>
</dbReference>
<sequence>MEIKQTIQILIEPDEDLRETLEAFRQVKQSLSNPCFNAGDPLNQIELHRSSYSSVAGKVNSQMTCSAIRLVAASYITAKRNGHKIDKFFNFKRRHALFLIGKKGRDADFRKDGTLSIWTVSGRKRINYTVPEYFKPFLREAKEIDSINVVDRKGRLIGLVCLALEVPDPKGIHPVGVDLNETNVLVAVDADNQELFIPGISHSVANTKTRKTKKRLQRKLSSRKAEKRDTRSVRRLLKRLARKQSNRTKTFCQTVAKQFVSWCPEDSVIVLEDLKIPKVSKKMKAKKGVQRRLSQWARGTLTTWINSNAEKRGILVVKVNPAYTSQDCSRCGLRGIRHRHKFLCPSCSFSAHADLNAAVNIRNRYTVLRHSGALSMAPEALPTSTVQVHSGEGKLTRYRKVSGSN</sequence>
<dbReference type="PANTHER" id="PTHR30405">
    <property type="entry name" value="TRANSPOSASE"/>
    <property type="match status" value="1"/>
</dbReference>
<evidence type="ECO:0000256" key="1">
    <source>
        <dbReference type="ARBA" id="ARBA00008761"/>
    </source>
</evidence>
<feature type="domain" description="Cas12f1-like TNB" evidence="8">
    <location>
        <begin position="300"/>
        <end position="361"/>
    </location>
</feature>
<dbReference type="Proteomes" id="UP000034588">
    <property type="component" value="Unassembled WGS sequence"/>
</dbReference>
<dbReference type="InterPro" id="IPR051399">
    <property type="entry name" value="RNA-guided_DNA_endo/Transpos"/>
</dbReference>
<dbReference type="InterPro" id="IPR010095">
    <property type="entry name" value="Cas12f1-like_TNB"/>
</dbReference>
<keyword evidence="4" id="KW-0238">DNA-binding</keyword>
<reference evidence="9 10" key="1">
    <citation type="journal article" date="2015" name="Nature">
        <title>rRNA introns, odd ribosomes, and small enigmatic genomes across a large radiation of phyla.</title>
        <authorList>
            <person name="Brown C.T."/>
            <person name="Hug L.A."/>
            <person name="Thomas B.C."/>
            <person name="Sharon I."/>
            <person name="Castelle C.J."/>
            <person name="Singh A."/>
            <person name="Wilkins M.J."/>
            <person name="Williams K.H."/>
            <person name="Banfield J.F."/>
        </authorList>
    </citation>
    <scope>NUCLEOTIDE SEQUENCE [LARGE SCALE GENOMIC DNA]</scope>
</reference>
<feature type="region of interest" description="Disordered" evidence="6">
    <location>
        <begin position="207"/>
        <end position="229"/>
    </location>
</feature>
<accession>A0A0G1VUS0</accession>
<name>A0A0G1VUS0_9BACT</name>
<evidence type="ECO:0000256" key="3">
    <source>
        <dbReference type="ARBA" id="ARBA00022578"/>
    </source>
</evidence>
<evidence type="ECO:0000259" key="7">
    <source>
        <dbReference type="Pfam" id="PF01385"/>
    </source>
</evidence>
<dbReference type="NCBIfam" id="TIGR01766">
    <property type="entry name" value="IS200/IS605 family accessory protein TnpB-like domain"/>
    <property type="match status" value="1"/>
</dbReference>
<dbReference type="Pfam" id="PF01385">
    <property type="entry name" value="OrfB_IS605"/>
    <property type="match status" value="1"/>
</dbReference>
<evidence type="ECO:0000313" key="10">
    <source>
        <dbReference type="Proteomes" id="UP000034588"/>
    </source>
</evidence>
<comment type="similarity">
    <text evidence="2">In the N-terminal section; belongs to the transposase 2 family.</text>
</comment>
<proteinExistence type="inferred from homology"/>
<dbReference type="PANTHER" id="PTHR30405:SF11">
    <property type="entry name" value="RNA-GUIDED DNA ENDONUCLEASE RV2885C-RELATED"/>
    <property type="match status" value="1"/>
</dbReference>
<protein>
    <submittedName>
        <fullName evidence="9">Transposase, IS605 OrfB family</fullName>
    </submittedName>
</protein>
<evidence type="ECO:0000256" key="4">
    <source>
        <dbReference type="ARBA" id="ARBA00023125"/>
    </source>
</evidence>
<evidence type="ECO:0000256" key="6">
    <source>
        <dbReference type="SAM" id="MobiDB-lite"/>
    </source>
</evidence>
<evidence type="ECO:0000256" key="2">
    <source>
        <dbReference type="ARBA" id="ARBA00011044"/>
    </source>
</evidence>
<organism evidence="9 10">
    <name type="scientific">Candidatus Gottesmanbacteria bacterium GW2011_GWB1_49_7</name>
    <dbReference type="NCBI Taxonomy" id="1618448"/>
    <lineage>
        <taxon>Bacteria</taxon>
        <taxon>Candidatus Gottesmaniibacteriota</taxon>
    </lineage>
</organism>
<evidence type="ECO:0000313" key="9">
    <source>
        <dbReference type="EMBL" id="KKW10196.1"/>
    </source>
</evidence>
<evidence type="ECO:0000259" key="8">
    <source>
        <dbReference type="Pfam" id="PF07282"/>
    </source>
</evidence>
<dbReference type="Pfam" id="PF07282">
    <property type="entry name" value="Cas12f1-like_TNB"/>
    <property type="match status" value="1"/>
</dbReference>
<feature type="compositionally biased region" description="Basic residues" evidence="6">
    <location>
        <begin position="208"/>
        <end position="222"/>
    </location>
</feature>
<keyword evidence="5" id="KW-0233">DNA recombination</keyword>
<feature type="domain" description="Probable transposase IS891/IS1136/IS1341" evidence="7">
    <location>
        <begin position="167"/>
        <end position="278"/>
    </location>
</feature>
<evidence type="ECO:0000256" key="5">
    <source>
        <dbReference type="ARBA" id="ARBA00023172"/>
    </source>
</evidence>
<comment type="similarity">
    <text evidence="1">In the C-terminal section; belongs to the transposase 35 family.</text>
</comment>
<comment type="caution">
    <text evidence="9">The sequence shown here is derived from an EMBL/GenBank/DDBJ whole genome shotgun (WGS) entry which is preliminary data.</text>
</comment>
<dbReference type="NCBIfam" id="NF040570">
    <property type="entry name" value="guided_TnpB"/>
    <property type="match status" value="1"/>
</dbReference>
<dbReference type="AlphaFoldDB" id="A0A0G1VUS0"/>
<dbReference type="GO" id="GO:0032196">
    <property type="term" value="P:transposition"/>
    <property type="evidence" value="ECO:0007669"/>
    <property type="project" value="UniProtKB-KW"/>
</dbReference>